<organism evidence="2 3">
    <name type="scientific">Kalanchoe fedtschenkoi</name>
    <name type="common">Lavender scallops</name>
    <name type="synonym">South American air plant</name>
    <dbReference type="NCBI Taxonomy" id="63787"/>
    <lineage>
        <taxon>Eukaryota</taxon>
        <taxon>Viridiplantae</taxon>
        <taxon>Streptophyta</taxon>
        <taxon>Embryophyta</taxon>
        <taxon>Tracheophyta</taxon>
        <taxon>Spermatophyta</taxon>
        <taxon>Magnoliopsida</taxon>
        <taxon>eudicotyledons</taxon>
        <taxon>Gunneridae</taxon>
        <taxon>Pentapetalae</taxon>
        <taxon>Saxifragales</taxon>
        <taxon>Crassulaceae</taxon>
        <taxon>Kalanchoe</taxon>
    </lineage>
</organism>
<dbReference type="EnsemblPlants" id="Kaladp0100s0117.1.v1.1">
    <property type="protein sequence ID" value="Kaladp0100s0117.1.v1.1.CDS.1"/>
    <property type="gene ID" value="Kaladp0100s0117.v1.1"/>
</dbReference>
<proteinExistence type="predicted"/>
<keyword evidence="1" id="KW-1133">Transmembrane helix</keyword>
<keyword evidence="3" id="KW-1185">Reference proteome</keyword>
<keyword evidence="1" id="KW-0812">Transmembrane</keyword>
<sequence length="66" mass="7655">MLLLQPFLSDMSEDVQPPPFCYPAYLYFLLLQLLSALSYTFGPKSYPIPKSYTPLEFRSIFSAIFH</sequence>
<evidence type="ECO:0000256" key="1">
    <source>
        <dbReference type="SAM" id="Phobius"/>
    </source>
</evidence>
<name>A0A7N0V6X2_KALFE</name>
<accession>A0A7N0V6X2</accession>
<evidence type="ECO:0000313" key="2">
    <source>
        <dbReference type="EnsemblPlants" id="Kaladp0100s0117.1.v1.1.CDS.1"/>
    </source>
</evidence>
<feature type="transmembrane region" description="Helical" evidence="1">
    <location>
        <begin position="20"/>
        <end position="41"/>
    </location>
</feature>
<reference evidence="2" key="1">
    <citation type="submission" date="2021-01" db="UniProtKB">
        <authorList>
            <consortium name="EnsemblPlants"/>
        </authorList>
    </citation>
    <scope>IDENTIFICATION</scope>
</reference>
<protein>
    <submittedName>
        <fullName evidence="2">Uncharacterized protein</fullName>
    </submittedName>
</protein>
<dbReference type="Gramene" id="Kaladp0100s0117.1.v1.1">
    <property type="protein sequence ID" value="Kaladp0100s0117.1.v1.1.CDS.1"/>
    <property type="gene ID" value="Kaladp0100s0117.v1.1"/>
</dbReference>
<keyword evidence="1" id="KW-0472">Membrane</keyword>
<evidence type="ECO:0000313" key="3">
    <source>
        <dbReference type="Proteomes" id="UP000594263"/>
    </source>
</evidence>
<dbReference type="AlphaFoldDB" id="A0A7N0V6X2"/>
<dbReference type="Proteomes" id="UP000594263">
    <property type="component" value="Unplaced"/>
</dbReference>